<keyword evidence="1" id="KW-0812">Transmembrane</keyword>
<evidence type="ECO:0000256" key="1">
    <source>
        <dbReference type="SAM" id="Phobius"/>
    </source>
</evidence>
<dbReference type="AlphaFoldDB" id="A0A3S4LEI2"/>
<evidence type="ECO:0000313" key="3">
    <source>
        <dbReference type="Proteomes" id="UP000275777"/>
    </source>
</evidence>
<keyword evidence="1" id="KW-1133">Transmembrane helix</keyword>
<keyword evidence="1" id="KW-0472">Membrane</keyword>
<feature type="transmembrane region" description="Helical" evidence="1">
    <location>
        <begin position="6"/>
        <end position="27"/>
    </location>
</feature>
<evidence type="ECO:0000313" key="2">
    <source>
        <dbReference type="EMBL" id="VEB40479.1"/>
    </source>
</evidence>
<organism evidence="2 3">
    <name type="scientific">Chromobacterium violaceum</name>
    <dbReference type="NCBI Taxonomy" id="536"/>
    <lineage>
        <taxon>Bacteria</taxon>
        <taxon>Pseudomonadati</taxon>
        <taxon>Pseudomonadota</taxon>
        <taxon>Betaproteobacteria</taxon>
        <taxon>Neisseriales</taxon>
        <taxon>Chromobacteriaceae</taxon>
        <taxon>Chromobacterium</taxon>
    </lineage>
</organism>
<name>A0A3S4LEI2_CHRVL</name>
<sequence length="31" mass="3211">MRNLSIAARITLGFGLLLAALVLTGVLTQLA</sequence>
<reference evidence="2 3" key="1">
    <citation type="submission" date="2018-12" db="EMBL/GenBank/DDBJ databases">
        <authorList>
            <consortium name="Pathogen Informatics"/>
        </authorList>
    </citation>
    <scope>NUCLEOTIDE SEQUENCE [LARGE SCALE GENOMIC DNA]</scope>
    <source>
        <strain evidence="2 3">NCTC9695</strain>
    </source>
</reference>
<dbReference type="EMBL" id="LR134182">
    <property type="protein sequence ID" value="VEB40479.1"/>
    <property type="molecule type" value="Genomic_DNA"/>
</dbReference>
<accession>A0A3S4LEI2</accession>
<gene>
    <name evidence="2" type="ORF">NCTC9695_00878</name>
</gene>
<proteinExistence type="predicted"/>
<dbReference type="Proteomes" id="UP000275777">
    <property type="component" value="Chromosome"/>
</dbReference>
<protein>
    <submittedName>
        <fullName evidence="2">Uncharacterized protein</fullName>
    </submittedName>
</protein>